<name>A0ACB8SRS1_9AGAM</name>
<keyword evidence="2" id="KW-1185">Reference proteome</keyword>
<dbReference type="EMBL" id="MU277235">
    <property type="protein sequence ID" value="KAI0058471.1"/>
    <property type="molecule type" value="Genomic_DNA"/>
</dbReference>
<evidence type="ECO:0000313" key="2">
    <source>
        <dbReference type="Proteomes" id="UP000814140"/>
    </source>
</evidence>
<sequence>MLLTIPSPNDTLVLLFQPHCFVIFGVTAVFCIVVYTKYRASPWRKLPPGPRGLPLIGNVFDVSNDAPWLTFTQWKAMYGEVTHFSVLGQSVVVLNTQKAATELLGRRAARYSDRVRNIVGAETMCGGLVMIFQNYSTFWRRLRRAAHEGLTNSGVKDQLRLTQHRHALTLALGFLDSDCNKWQDQIRQAMASVILSTLYGHSRGADPRVKSIEELLGRLGHATLPKNHLVEIFPWMRYIPARLAPWKRQSEAWFEKDSDTFENLFNTSIACGTESPTMSSVLHDNSARFGLSVRESAWLNVTMYAAGVDTTTCAFSWGILGILAYPETQKRAQAELDVVVGRSRVPTFADLPHLPYVSAMVRETLRWGPVTPVALPHLSTQDDWYEGMFIPAGTVCVPNVWAMHRDTNVFGLDAAQFNPSRHLDARGKLASQSNEAKDDGIHAFGFGRRVCPGKQLATDSIAIMLAVALWACSFERKKDAYGEDVPLDLDGYDASSGVAIGPAAFQCRITPRFPSAAVLLEQEQESHVSES</sequence>
<proteinExistence type="predicted"/>
<gene>
    <name evidence="1" type="ORF">BV25DRAFT_1810791</name>
</gene>
<evidence type="ECO:0000313" key="1">
    <source>
        <dbReference type="EMBL" id="KAI0058471.1"/>
    </source>
</evidence>
<reference evidence="1" key="1">
    <citation type="submission" date="2021-03" db="EMBL/GenBank/DDBJ databases">
        <authorList>
            <consortium name="DOE Joint Genome Institute"/>
            <person name="Ahrendt S."/>
            <person name="Looney B.P."/>
            <person name="Miyauchi S."/>
            <person name="Morin E."/>
            <person name="Drula E."/>
            <person name="Courty P.E."/>
            <person name="Chicoki N."/>
            <person name="Fauchery L."/>
            <person name="Kohler A."/>
            <person name="Kuo A."/>
            <person name="Labutti K."/>
            <person name="Pangilinan J."/>
            <person name="Lipzen A."/>
            <person name="Riley R."/>
            <person name="Andreopoulos W."/>
            <person name="He G."/>
            <person name="Johnson J."/>
            <person name="Barry K.W."/>
            <person name="Grigoriev I.V."/>
            <person name="Nagy L."/>
            <person name="Hibbett D."/>
            <person name="Henrissat B."/>
            <person name="Matheny P.B."/>
            <person name="Labbe J."/>
            <person name="Martin F."/>
        </authorList>
    </citation>
    <scope>NUCLEOTIDE SEQUENCE</scope>
    <source>
        <strain evidence="1">HHB10654</strain>
    </source>
</reference>
<comment type="caution">
    <text evidence="1">The sequence shown here is derived from an EMBL/GenBank/DDBJ whole genome shotgun (WGS) entry which is preliminary data.</text>
</comment>
<organism evidence="1 2">
    <name type="scientific">Artomyces pyxidatus</name>
    <dbReference type="NCBI Taxonomy" id="48021"/>
    <lineage>
        <taxon>Eukaryota</taxon>
        <taxon>Fungi</taxon>
        <taxon>Dikarya</taxon>
        <taxon>Basidiomycota</taxon>
        <taxon>Agaricomycotina</taxon>
        <taxon>Agaricomycetes</taxon>
        <taxon>Russulales</taxon>
        <taxon>Auriscalpiaceae</taxon>
        <taxon>Artomyces</taxon>
    </lineage>
</organism>
<protein>
    <submittedName>
        <fullName evidence="1">Cytochrome P450</fullName>
    </submittedName>
</protein>
<reference evidence="1" key="2">
    <citation type="journal article" date="2022" name="New Phytol.">
        <title>Evolutionary transition to the ectomycorrhizal habit in the genomes of a hyperdiverse lineage of mushroom-forming fungi.</title>
        <authorList>
            <person name="Looney B."/>
            <person name="Miyauchi S."/>
            <person name="Morin E."/>
            <person name="Drula E."/>
            <person name="Courty P.E."/>
            <person name="Kohler A."/>
            <person name="Kuo A."/>
            <person name="LaButti K."/>
            <person name="Pangilinan J."/>
            <person name="Lipzen A."/>
            <person name="Riley R."/>
            <person name="Andreopoulos W."/>
            <person name="He G."/>
            <person name="Johnson J."/>
            <person name="Nolan M."/>
            <person name="Tritt A."/>
            <person name="Barry K.W."/>
            <person name="Grigoriev I.V."/>
            <person name="Nagy L.G."/>
            <person name="Hibbett D."/>
            <person name="Henrissat B."/>
            <person name="Matheny P.B."/>
            <person name="Labbe J."/>
            <person name="Martin F.M."/>
        </authorList>
    </citation>
    <scope>NUCLEOTIDE SEQUENCE</scope>
    <source>
        <strain evidence="1">HHB10654</strain>
    </source>
</reference>
<accession>A0ACB8SRS1</accession>
<dbReference type="Proteomes" id="UP000814140">
    <property type="component" value="Unassembled WGS sequence"/>
</dbReference>